<feature type="transmembrane region" description="Helical" evidence="3">
    <location>
        <begin position="1141"/>
        <end position="1166"/>
    </location>
</feature>
<dbReference type="GO" id="GO:0022857">
    <property type="term" value="F:transmembrane transporter activity"/>
    <property type="evidence" value="ECO:0007669"/>
    <property type="project" value="InterPro"/>
</dbReference>
<feature type="compositionally biased region" description="Basic and acidic residues" evidence="2">
    <location>
        <begin position="202"/>
        <end position="224"/>
    </location>
</feature>
<feature type="compositionally biased region" description="Polar residues" evidence="2">
    <location>
        <begin position="610"/>
        <end position="628"/>
    </location>
</feature>
<feature type="transmembrane region" description="Helical" evidence="3">
    <location>
        <begin position="1099"/>
        <end position="1121"/>
    </location>
</feature>
<dbReference type="InterPro" id="IPR010619">
    <property type="entry name" value="ThrE-like_N"/>
</dbReference>
<feature type="compositionally biased region" description="Basic residues" evidence="2">
    <location>
        <begin position="315"/>
        <end position="331"/>
    </location>
</feature>
<comment type="caution">
    <text evidence="5">The sequence shown here is derived from an EMBL/GenBank/DDBJ whole genome shotgun (WGS) entry which is preliminary data.</text>
</comment>
<feature type="compositionally biased region" description="Low complexity" evidence="2">
    <location>
        <begin position="332"/>
        <end position="351"/>
    </location>
</feature>
<organism evidence="5 6">
    <name type="scientific">Rhodotorula paludigena</name>
    <dbReference type="NCBI Taxonomy" id="86838"/>
    <lineage>
        <taxon>Eukaryota</taxon>
        <taxon>Fungi</taxon>
        <taxon>Dikarya</taxon>
        <taxon>Basidiomycota</taxon>
        <taxon>Pucciniomycotina</taxon>
        <taxon>Microbotryomycetes</taxon>
        <taxon>Sporidiobolales</taxon>
        <taxon>Sporidiobolaceae</taxon>
        <taxon>Rhodotorula</taxon>
    </lineage>
</organism>
<keyword evidence="3" id="KW-0472">Membrane</keyword>
<proteinExistence type="inferred from homology"/>
<sequence>MAPSDPPDQPAAHARDFAVSPAPPPASNVTPLLAAQPPSQVSTPGTPYSPVHLAPPTQEKPRRSVQFHEHVAEHVAVPFFSESVVTDGESTDDDHSLPAPAVFARRSSVAANDPFSDRYRLDDVPVSLIGGVQADGAADSSAAPVVQQLEVWVDPLERDGLPTAEGGAVPDAKHEAEGLVGAYTRNAKELWKNLSERRAHIRQMHDKEEDGEKEQDTAEKRPLPVDEEAGASLSGMPAGNIGILSALFALQQQEAALTGSLPGSASSSSAPTPISSGPPSPELSRSRSPASPTSAPPDDGDDSSSDEEERERFIARLRAKRASKNAFHKASHSVASASRHAASASRHAASAFEMPPPTSPPLASHARNRSTISLVHFEDESGSPVDPSAAGSAFSAKHRSHSARSLTRLISSVSTSSSPTSPQAPVGFAVPHKHKVGSEFTKRMRKLGDRLGLETETERTRPRAARSEAGVFGGLMLGATALAAPATPAGTVVAPLPTRPGYHLSRFTAPDLKVHRPRLAARPPSAASGMSLNEMVREEEAKEREERERDKPKSPPPPANGQQQQQKSQAMPPSAMRGGRTPAVKALHERRGKKKAVFSLDLDDMPSPRPQNFQSASSSDSRPSLTIDTSALNTSTTASTPSPTSATAYRFFGALSPRSAPGSSSSLHRDYFGAGGALSPTQTLAEREKERAERRAREEAEREAREREKDLREWAREKKRRRKVREKELKKRRIFITQHVAAILERQDFICKLARAFMLFGAPSHRLEAQIQATARVLDLPHCSAMYLPGIMLVNFGDPHTYTSDIKFLKQSAGLDIAKLKSTYWVYNKVIRDKVSVSDASKRLDDLMTSPPHYNLFWHVIMGAFASACVCPQGFGGSFIDCLMAAALGGNVVLVQVLLARNDLYMSLFEVAVCCLNAIIAGLLSYTDQFCFYSIAGASIVMILPGFIVLGAALELANRQVVSGAVRITYAALYSLFLGFGLSLGSEIYTMGGSHGLVGAGDYTCVYLREDAPWWRQSIPHWFYFLSVPGFVLSMALKNGQVLWRRDTVAMVSIAGGAWCVNFFTAKEFVNMPAITSFFGSFVVGILGNAWARLTRESAYVVMIVGTFVQLPSGLANGGLLRFATESASGEANSFGTAIDAAAGVIRVTVGTTLGLFLAAAVMNVVSRRGKKRGAHLSTF</sequence>
<feature type="compositionally biased region" description="Acidic residues" evidence="2">
    <location>
        <begin position="298"/>
        <end position="309"/>
    </location>
</feature>
<feature type="region of interest" description="Disordered" evidence="2">
    <location>
        <begin position="202"/>
        <end position="234"/>
    </location>
</feature>
<protein>
    <recommendedName>
        <fullName evidence="4">Threonine/serine exporter-like N-terminal domain-containing protein</fullName>
    </recommendedName>
</protein>
<name>A0AAV5GWI9_9BASI</name>
<feature type="domain" description="Threonine/serine exporter-like N-terminal" evidence="4">
    <location>
        <begin position="748"/>
        <end position="988"/>
    </location>
</feature>
<reference evidence="5 6" key="1">
    <citation type="submission" date="2021-12" db="EMBL/GenBank/DDBJ databases">
        <title>High titer production of polyol ester of fatty acids by Rhodotorula paludigena BS15 towards product separation-free biomass refinery.</title>
        <authorList>
            <person name="Mano J."/>
            <person name="Ono H."/>
            <person name="Tanaka T."/>
            <person name="Naito K."/>
            <person name="Sushida H."/>
            <person name="Ike M."/>
            <person name="Tokuyasu K."/>
            <person name="Kitaoka M."/>
        </authorList>
    </citation>
    <scope>NUCLEOTIDE SEQUENCE [LARGE SCALE GENOMIC DNA]</scope>
    <source>
        <strain evidence="5 6">BS15</strain>
    </source>
</reference>
<comment type="similarity">
    <text evidence="1">Belongs to the ThrE exporter (TC 2.A.79) family.</text>
</comment>
<feature type="region of interest" description="Disordered" evidence="2">
    <location>
        <begin position="259"/>
        <end position="429"/>
    </location>
</feature>
<feature type="transmembrane region" description="Helical" evidence="3">
    <location>
        <begin position="875"/>
        <end position="900"/>
    </location>
</feature>
<feature type="transmembrane region" description="Helical" evidence="3">
    <location>
        <begin position="907"/>
        <end position="926"/>
    </location>
</feature>
<dbReference type="EMBL" id="BQKY01000017">
    <property type="protein sequence ID" value="GJN94319.1"/>
    <property type="molecule type" value="Genomic_DNA"/>
</dbReference>
<feature type="transmembrane region" description="Helical" evidence="3">
    <location>
        <begin position="1049"/>
        <end position="1066"/>
    </location>
</feature>
<feature type="compositionally biased region" description="Basic and acidic residues" evidence="2">
    <location>
        <begin position="535"/>
        <end position="553"/>
    </location>
</feature>
<dbReference type="InterPro" id="IPR051361">
    <property type="entry name" value="ThrE/Ser_Exporter"/>
</dbReference>
<dbReference type="Proteomes" id="UP001342314">
    <property type="component" value="Unassembled WGS sequence"/>
</dbReference>
<feature type="compositionally biased region" description="Low complexity" evidence="2">
    <location>
        <begin position="259"/>
        <end position="275"/>
    </location>
</feature>
<evidence type="ECO:0000259" key="4">
    <source>
        <dbReference type="Pfam" id="PF06738"/>
    </source>
</evidence>
<keyword evidence="3" id="KW-1133">Transmembrane helix</keyword>
<dbReference type="PANTHER" id="PTHR31082">
    <property type="entry name" value="PHEROMONE-REGULATED MEMBRANE PROTEIN 10"/>
    <property type="match status" value="1"/>
</dbReference>
<dbReference type="AlphaFoldDB" id="A0AAV5GWI9"/>
<feature type="transmembrane region" description="Helical" evidence="3">
    <location>
        <begin position="932"/>
        <end position="956"/>
    </location>
</feature>
<accession>A0AAV5GWI9</accession>
<feature type="compositionally biased region" description="Polar residues" evidence="2">
    <location>
        <begin position="37"/>
        <end position="46"/>
    </location>
</feature>
<feature type="region of interest" description="Disordered" evidence="2">
    <location>
        <begin position="658"/>
        <end position="710"/>
    </location>
</feature>
<keyword evidence="3" id="KW-0812">Transmembrane</keyword>
<evidence type="ECO:0000256" key="2">
    <source>
        <dbReference type="SAM" id="MobiDB-lite"/>
    </source>
</evidence>
<dbReference type="PANTHER" id="PTHR31082:SF4">
    <property type="entry name" value="PHEROMONE-REGULATED MEMBRANE PROTEIN 10"/>
    <property type="match status" value="1"/>
</dbReference>
<gene>
    <name evidence="5" type="ORF">Rhopal_007393-T1</name>
</gene>
<evidence type="ECO:0000256" key="3">
    <source>
        <dbReference type="SAM" id="Phobius"/>
    </source>
</evidence>
<evidence type="ECO:0000313" key="6">
    <source>
        <dbReference type="Proteomes" id="UP001342314"/>
    </source>
</evidence>
<feature type="compositionally biased region" description="Low complexity" evidence="2">
    <location>
        <begin position="282"/>
        <end position="297"/>
    </location>
</feature>
<dbReference type="Pfam" id="PF06738">
    <property type="entry name" value="ThrE"/>
    <property type="match status" value="1"/>
</dbReference>
<evidence type="ECO:0000256" key="1">
    <source>
        <dbReference type="ARBA" id="ARBA00034125"/>
    </source>
</evidence>
<feature type="compositionally biased region" description="Low complexity" evidence="2">
    <location>
        <begin position="629"/>
        <end position="645"/>
    </location>
</feature>
<keyword evidence="6" id="KW-1185">Reference proteome</keyword>
<feature type="compositionally biased region" description="Basic and acidic residues" evidence="2">
    <location>
        <begin position="685"/>
        <end position="710"/>
    </location>
</feature>
<feature type="transmembrane region" description="Helical" evidence="3">
    <location>
        <begin position="968"/>
        <end position="989"/>
    </location>
</feature>
<feature type="region of interest" description="Disordered" evidence="2">
    <location>
        <begin position="515"/>
        <end position="645"/>
    </location>
</feature>
<evidence type="ECO:0000313" key="5">
    <source>
        <dbReference type="EMBL" id="GJN94319.1"/>
    </source>
</evidence>
<feature type="compositionally biased region" description="Low complexity" evidence="2">
    <location>
        <begin position="411"/>
        <end position="421"/>
    </location>
</feature>
<feature type="transmembrane region" description="Helical" evidence="3">
    <location>
        <begin position="1019"/>
        <end position="1037"/>
    </location>
</feature>
<feature type="region of interest" description="Disordered" evidence="2">
    <location>
        <begin position="1"/>
        <end position="65"/>
    </location>
</feature>
<feature type="compositionally biased region" description="Low complexity" evidence="2">
    <location>
        <begin position="560"/>
        <end position="575"/>
    </location>
</feature>
<feature type="transmembrane region" description="Helical" evidence="3">
    <location>
        <begin position="1072"/>
        <end position="1092"/>
    </location>
</feature>